<accession>A0A8S5MVQ6</accession>
<keyword evidence="1" id="KW-0812">Transmembrane</keyword>
<dbReference type="Pfam" id="PF23809">
    <property type="entry name" value="Phage_holin_9"/>
    <property type="match status" value="1"/>
</dbReference>
<organism evidence="2">
    <name type="scientific">Siphoviridae sp. ctsus30</name>
    <dbReference type="NCBI Taxonomy" id="2826488"/>
    <lineage>
        <taxon>Viruses</taxon>
        <taxon>Duplodnaviria</taxon>
        <taxon>Heunggongvirae</taxon>
        <taxon>Uroviricota</taxon>
        <taxon>Caudoviricetes</taxon>
    </lineage>
</organism>
<reference evidence="2" key="1">
    <citation type="journal article" date="2021" name="Proc. Natl. Acad. Sci. U.S.A.">
        <title>A Catalog of Tens of Thousands of Viruses from Human Metagenomes Reveals Hidden Associations with Chronic Diseases.</title>
        <authorList>
            <person name="Tisza M.J."/>
            <person name="Buck C.B."/>
        </authorList>
    </citation>
    <scope>NUCLEOTIDE SEQUENCE</scope>
    <source>
        <strain evidence="2">Ctsus30</strain>
    </source>
</reference>
<sequence>MANEVLTVDRTKWYLLTPERRKALYALFAALGAIGVAYGGWTAESWEQWSTVAQQVLSVIGLLVATVHTGGVYTAPSYGTPDAE</sequence>
<keyword evidence="1" id="KW-0472">Membrane</keyword>
<evidence type="ECO:0000313" key="2">
    <source>
        <dbReference type="EMBL" id="DAD86284.1"/>
    </source>
</evidence>
<feature type="transmembrane region" description="Helical" evidence="1">
    <location>
        <begin position="23"/>
        <end position="41"/>
    </location>
</feature>
<evidence type="ECO:0000256" key="1">
    <source>
        <dbReference type="SAM" id="Phobius"/>
    </source>
</evidence>
<dbReference type="InterPro" id="IPR056390">
    <property type="entry name" value="Holin_phage"/>
</dbReference>
<protein>
    <submittedName>
        <fullName evidence="2">Mycobacterial 2 TMS Phage Holin (M2 Hol) Family</fullName>
    </submittedName>
</protein>
<dbReference type="EMBL" id="BK014997">
    <property type="protein sequence ID" value="DAD86284.1"/>
    <property type="molecule type" value="Genomic_DNA"/>
</dbReference>
<keyword evidence="1" id="KW-1133">Transmembrane helix</keyword>
<name>A0A8S5MVQ6_9CAUD</name>
<proteinExistence type="predicted"/>
<feature type="transmembrane region" description="Helical" evidence="1">
    <location>
        <begin position="53"/>
        <end position="75"/>
    </location>
</feature>